<feature type="region of interest" description="Disordered" evidence="1">
    <location>
        <begin position="38"/>
        <end position="59"/>
    </location>
</feature>
<dbReference type="EMBL" id="QXDA01000003">
    <property type="protein sequence ID" value="RIA31594.1"/>
    <property type="molecule type" value="Genomic_DNA"/>
</dbReference>
<dbReference type="AlphaFoldDB" id="A0A397ND62"/>
<gene>
    <name evidence="2" type="ORF">DFO61_2316</name>
</gene>
<evidence type="ECO:0000313" key="3">
    <source>
        <dbReference type="Proteomes" id="UP000265836"/>
    </source>
</evidence>
<sequence length="77" mass="8699">MRAWAHASSDEEVWRWQLPNIQDGQAISFRVIQAEADDISPPQEVEKRDPEQVAAGKQRAKEWLEAAKKNKPGSESA</sequence>
<proteinExistence type="predicted"/>
<protein>
    <submittedName>
        <fullName evidence="2">Uncharacterized protein</fullName>
    </submittedName>
</protein>
<comment type="caution">
    <text evidence="2">The sequence shown here is derived from an EMBL/GenBank/DDBJ whole genome shotgun (WGS) entry which is preliminary data.</text>
</comment>
<accession>A0A397ND62</accession>
<organism evidence="2 3">
    <name type="scientific">Ectopseudomonas oleovorans</name>
    <name type="common">Pseudomonas oleovorans</name>
    <dbReference type="NCBI Taxonomy" id="301"/>
    <lineage>
        <taxon>Bacteria</taxon>
        <taxon>Pseudomonadati</taxon>
        <taxon>Pseudomonadota</taxon>
        <taxon>Gammaproteobacteria</taxon>
        <taxon>Pseudomonadales</taxon>
        <taxon>Pseudomonadaceae</taxon>
        <taxon>Ectopseudomonas</taxon>
    </lineage>
</organism>
<reference evidence="2 3" key="1">
    <citation type="submission" date="2018-08" db="EMBL/GenBank/DDBJ databases">
        <title>Genome sequencing of rice bacterial endophytes.</title>
        <authorList>
            <person name="Venturi V."/>
        </authorList>
    </citation>
    <scope>NUCLEOTIDE SEQUENCE [LARGE SCALE GENOMIC DNA]</scope>
    <source>
        <strain evidence="2 3">E1205</strain>
    </source>
</reference>
<name>A0A397ND62_ECTOL</name>
<evidence type="ECO:0000313" key="2">
    <source>
        <dbReference type="EMBL" id="RIA31594.1"/>
    </source>
</evidence>
<evidence type="ECO:0000256" key="1">
    <source>
        <dbReference type="SAM" id="MobiDB-lite"/>
    </source>
</evidence>
<dbReference type="Proteomes" id="UP000265836">
    <property type="component" value="Unassembled WGS sequence"/>
</dbReference>